<gene>
    <name evidence="11 15" type="primary">pyrG</name>
    <name evidence="15" type="ORF">M595_5727</name>
</gene>
<dbReference type="UniPathway" id="UPA00159">
    <property type="reaction ID" value="UER00277"/>
</dbReference>
<evidence type="ECO:0000256" key="6">
    <source>
        <dbReference type="ARBA" id="ARBA00022840"/>
    </source>
</evidence>
<keyword evidence="4 11" id="KW-0479">Metal-binding</keyword>
<comment type="caution">
    <text evidence="15">The sequence shown here is derived from an EMBL/GenBank/DDBJ whole genome shotgun (WGS) entry which is preliminary data.</text>
</comment>
<evidence type="ECO:0000313" key="16">
    <source>
        <dbReference type="Proteomes" id="UP000017127"/>
    </source>
</evidence>
<accession>U7QC53</accession>
<reference evidence="15 16" key="1">
    <citation type="journal article" date="2013" name="Front. Microbiol.">
        <title>Comparative genomic analyses of the cyanobacterium, Lyngbya aestuarii BL J, a powerful hydrogen producer.</title>
        <authorList>
            <person name="Kothari A."/>
            <person name="Vaughn M."/>
            <person name="Garcia-Pichel F."/>
        </authorList>
    </citation>
    <scope>NUCLEOTIDE SEQUENCE [LARGE SCALE GENOMIC DNA]</scope>
    <source>
        <strain evidence="15 16">BL J</strain>
    </source>
</reference>
<evidence type="ECO:0000259" key="13">
    <source>
        <dbReference type="Pfam" id="PF00117"/>
    </source>
</evidence>
<feature type="active site" evidence="11">
    <location>
        <position position="515"/>
    </location>
</feature>
<comment type="catalytic activity">
    <reaction evidence="10 11">
        <text>UTP + L-glutamine + ATP + H2O = CTP + L-glutamate + ADP + phosphate + 2 H(+)</text>
        <dbReference type="Rhea" id="RHEA:26426"/>
        <dbReference type="ChEBI" id="CHEBI:15377"/>
        <dbReference type="ChEBI" id="CHEBI:15378"/>
        <dbReference type="ChEBI" id="CHEBI:29985"/>
        <dbReference type="ChEBI" id="CHEBI:30616"/>
        <dbReference type="ChEBI" id="CHEBI:37563"/>
        <dbReference type="ChEBI" id="CHEBI:43474"/>
        <dbReference type="ChEBI" id="CHEBI:46398"/>
        <dbReference type="ChEBI" id="CHEBI:58359"/>
        <dbReference type="ChEBI" id="CHEBI:456216"/>
        <dbReference type="EC" id="6.3.4.2"/>
    </reaction>
</comment>
<keyword evidence="6 11" id="KW-0067">ATP-binding</keyword>
<dbReference type="GO" id="GO:0003883">
    <property type="term" value="F:CTP synthase activity"/>
    <property type="evidence" value="ECO:0007669"/>
    <property type="project" value="UniProtKB-UniRule"/>
</dbReference>
<organism evidence="15 16">
    <name type="scientific">Lyngbya aestuarii BL J</name>
    <dbReference type="NCBI Taxonomy" id="1348334"/>
    <lineage>
        <taxon>Bacteria</taxon>
        <taxon>Bacillati</taxon>
        <taxon>Cyanobacteriota</taxon>
        <taxon>Cyanophyceae</taxon>
        <taxon>Oscillatoriophycideae</taxon>
        <taxon>Oscillatoriales</taxon>
        <taxon>Microcoleaceae</taxon>
        <taxon>Lyngbya</taxon>
    </lineage>
</organism>
<dbReference type="GO" id="GO:0097268">
    <property type="term" value="C:cytoophidium"/>
    <property type="evidence" value="ECO:0007669"/>
    <property type="project" value="UniProtKB-ARBA"/>
</dbReference>
<evidence type="ECO:0000256" key="1">
    <source>
        <dbReference type="ARBA" id="ARBA00005171"/>
    </source>
</evidence>
<evidence type="ECO:0000256" key="9">
    <source>
        <dbReference type="ARBA" id="ARBA00022975"/>
    </source>
</evidence>
<feature type="binding site" evidence="11">
    <location>
        <position position="71"/>
    </location>
    <ligand>
        <name>Mg(2+)</name>
        <dbReference type="ChEBI" id="CHEBI:18420"/>
    </ligand>
</feature>
<comment type="catalytic activity">
    <reaction evidence="11">
        <text>UTP + NH4(+) + ATP = CTP + ADP + phosphate + 2 H(+)</text>
        <dbReference type="Rhea" id="RHEA:16597"/>
        <dbReference type="ChEBI" id="CHEBI:15378"/>
        <dbReference type="ChEBI" id="CHEBI:28938"/>
        <dbReference type="ChEBI" id="CHEBI:30616"/>
        <dbReference type="ChEBI" id="CHEBI:37563"/>
        <dbReference type="ChEBI" id="CHEBI:43474"/>
        <dbReference type="ChEBI" id="CHEBI:46398"/>
        <dbReference type="ChEBI" id="CHEBI:456216"/>
    </reaction>
</comment>
<evidence type="ECO:0000256" key="2">
    <source>
        <dbReference type="ARBA" id="ARBA00007533"/>
    </source>
</evidence>
<dbReference type="Proteomes" id="UP000017127">
    <property type="component" value="Unassembled WGS sequence"/>
</dbReference>
<dbReference type="GO" id="GO:0044210">
    <property type="term" value="P:'de novo' CTP biosynthetic process"/>
    <property type="evidence" value="ECO:0007669"/>
    <property type="project" value="UniProtKB-UniRule"/>
</dbReference>
<keyword evidence="3 11" id="KW-0436">Ligase</keyword>
<feature type="binding site" evidence="11">
    <location>
        <position position="13"/>
    </location>
    <ligand>
        <name>UTP</name>
        <dbReference type="ChEBI" id="CHEBI:46398"/>
    </ligand>
</feature>
<name>U7QC53_9CYAN</name>
<dbReference type="EMBL" id="AUZM01000105">
    <property type="protein sequence ID" value="ERT04326.1"/>
    <property type="molecule type" value="Genomic_DNA"/>
</dbReference>
<dbReference type="CDD" id="cd03113">
    <property type="entry name" value="CTPS_N"/>
    <property type="match status" value="1"/>
</dbReference>
<dbReference type="RefSeq" id="WP_023069397.1">
    <property type="nucleotide sequence ID" value="NZ_AUZM01000105.1"/>
</dbReference>
<comment type="subunit">
    <text evidence="11">Homotetramer.</text>
</comment>
<dbReference type="SUPFAM" id="SSF52317">
    <property type="entry name" value="Class I glutamine amidotransferase-like"/>
    <property type="match status" value="1"/>
</dbReference>
<comment type="similarity">
    <text evidence="2 11">Belongs to the CTP synthase family.</text>
</comment>
<dbReference type="Pfam" id="PF06418">
    <property type="entry name" value="CTP_synth_N"/>
    <property type="match status" value="1"/>
</dbReference>
<evidence type="ECO:0000256" key="7">
    <source>
        <dbReference type="ARBA" id="ARBA00022842"/>
    </source>
</evidence>
<feature type="active site" evidence="11">
    <location>
        <position position="517"/>
    </location>
</feature>
<dbReference type="InterPro" id="IPR017926">
    <property type="entry name" value="GATASE"/>
</dbReference>
<proteinExistence type="inferred from homology"/>
<dbReference type="HAMAP" id="MF_01227">
    <property type="entry name" value="PyrG"/>
    <property type="match status" value="1"/>
</dbReference>
<feature type="region of interest" description="Disordered" evidence="12">
    <location>
        <begin position="545"/>
        <end position="574"/>
    </location>
</feature>
<dbReference type="PROSITE" id="PS51273">
    <property type="entry name" value="GATASE_TYPE_1"/>
    <property type="match status" value="1"/>
</dbReference>
<comment type="pathway">
    <text evidence="1 11">Pyrimidine metabolism; CTP biosynthesis via de novo pathway; CTP from UDP: step 2/2.</text>
</comment>
<feature type="binding site" evidence="11">
    <location>
        <begin position="14"/>
        <end position="19"/>
    </location>
    <ligand>
        <name>ATP</name>
        <dbReference type="ChEBI" id="CHEBI:30616"/>
    </ligand>
</feature>
<dbReference type="FunFam" id="3.40.50.880:FF:000002">
    <property type="entry name" value="CTP synthase"/>
    <property type="match status" value="1"/>
</dbReference>
<feature type="binding site" evidence="11">
    <location>
        <position position="224"/>
    </location>
    <ligand>
        <name>CTP</name>
        <dbReference type="ChEBI" id="CHEBI:37563"/>
        <note>allosteric inhibitor</note>
    </ligand>
</feature>
<feature type="binding site" evidence="11">
    <location>
        <position position="362"/>
    </location>
    <ligand>
        <name>L-glutamine</name>
        <dbReference type="ChEBI" id="CHEBI:58359"/>
    </ligand>
</feature>
<evidence type="ECO:0000259" key="14">
    <source>
        <dbReference type="Pfam" id="PF06418"/>
    </source>
</evidence>
<comment type="catalytic activity">
    <reaction evidence="11">
        <text>L-glutamine + H2O = L-glutamate + NH4(+)</text>
        <dbReference type="Rhea" id="RHEA:15889"/>
        <dbReference type="ChEBI" id="CHEBI:15377"/>
        <dbReference type="ChEBI" id="CHEBI:28938"/>
        <dbReference type="ChEBI" id="CHEBI:29985"/>
        <dbReference type="ChEBI" id="CHEBI:58359"/>
    </reaction>
</comment>
<dbReference type="InterPro" id="IPR027417">
    <property type="entry name" value="P-loop_NTPase"/>
</dbReference>
<keyword evidence="5 11" id="KW-0547">Nucleotide-binding</keyword>
<dbReference type="GO" id="GO:0004359">
    <property type="term" value="F:glutaminase activity"/>
    <property type="evidence" value="ECO:0007669"/>
    <property type="project" value="RHEA"/>
</dbReference>
<feature type="binding site" evidence="11">
    <location>
        <position position="141"/>
    </location>
    <ligand>
        <name>Mg(2+)</name>
        <dbReference type="ChEBI" id="CHEBI:18420"/>
    </ligand>
</feature>
<feature type="binding site" evidence="11">
    <location>
        <position position="224"/>
    </location>
    <ligand>
        <name>UTP</name>
        <dbReference type="ChEBI" id="CHEBI:46398"/>
    </ligand>
</feature>
<evidence type="ECO:0000256" key="8">
    <source>
        <dbReference type="ARBA" id="ARBA00022962"/>
    </source>
</evidence>
<evidence type="ECO:0000256" key="5">
    <source>
        <dbReference type="ARBA" id="ARBA00022741"/>
    </source>
</evidence>
<dbReference type="Pfam" id="PF00117">
    <property type="entry name" value="GATase"/>
    <property type="match status" value="1"/>
</dbReference>
<evidence type="ECO:0000256" key="4">
    <source>
        <dbReference type="ARBA" id="ARBA00022723"/>
    </source>
</evidence>
<dbReference type="CDD" id="cd01746">
    <property type="entry name" value="GATase1_CTP_Synthase"/>
    <property type="match status" value="1"/>
</dbReference>
<evidence type="ECO:0000256" key="3">
    <source>
        <dbReference type="ARBA" id="ARBA00022598"/>
    </source>
</evidence>
<dbReference type="PANTHER" id="PTHR11550">
    <property type="entry name" value="CTP SYNTHASE"/>
    <property type="match status" value="1"/>
</dbReference>
<feature type="binding site" evidence="11">
    <location>
        <begin position="390"/>
        <end position="393"/>
    </location>
    <ligand>
        <name>L-glutamine</name>
        <dbReference type="ChEBI" id="CHEBI:58359"/>
    </ligand>
</feature>
<dbReference type="PANTHER" id="PTHR11550:SF0">
    <property type="entry name" value="CTP SYNTHASE-RELATED"/>
    <property type="match status" value="1"/>
</dbReference>
<comment type="caution">
    <text evidence="11">Lacks conserved residue(s) required for the propagation of feature annotation.</text>
</comment>
<dbReference type="SUPFAM" id="SSF52540">
    <property type="entry name" value="P-loop containing nucleoside triphosphate hydrolases"/>
    <property type="match status" value="1"/>
</dbReference>
<evidence type="ECO:0000313" key="15">
    <source>
        <dbReference type="EMBL" id="ERT04326.1"/>
    </source>
</evidence>
<dbReference type="PATRIC" id="fig|1348334.3.peg.5497"/>
<dbReference type="GO" id="GO:0005524">
    <property type="term" value="F:ATP binding"/>
    <property type="evidence" value="ECO:0007669"/>
    <property type="project" value="UniProtKB-KW"/>
</dbReference>
<feature type="compositionally biased region" description="Polar residues" evidence="12">
    <location>
        <begin position="545"/>
        <end position="568"/>
    </location>
</feature>
<dbReference type="GO" id="GO:0046872">
    <property type="term" value="F:metal ion binding"/>
    <property type="evidence" value="ECO:0007669"/>
    <property type="project" value="UniProtKB-KW"/>
</dbReference>
<dbReference type="InterPro" id="IPR017456">
    <property type="entry name" value="CTP_synthase_N"/>
</dbReference>
<protein>
    <recommendedName>
        <fullName evidence="11">CTP synthase</fullName>
        <ecNumber evidence="11">6.3.4.2</ecNumber>
    </recommendedName>
    <alternativeName>
        <fullName evidence="11">Cytidine 5'-triphosphate synthase</fullName>
    </alternativeName>
    <alternativeName>
        <fullName evidence="11">Cytidine triphosphate synthetase</fullName>
        <shortName evidence="11">CTP synthetase</shortName>
        <shortName evidence="11">CTPS</shortName>
    </alternativeName>
    <alternativeName>
        <fullName evidence="11">UTP--ammonia ligase</fullName>
    </alternativeName>
</protein>
<keyword evidence="16" id="KW-1185">Reference proteome</keyword>
<dbReference type="Gene3D" id="3.40.50.880">
    <property type="match status" value="1"/>
</dbReference>
<feature type="domain" description="Glutamine amidotransferase" evidence="13">
    <location>
        <begin position="310"/>
        <end position="534"/>
    </location>
</feature>
<keyword evidence="8 11" id="KW-0315">Glutamine amidotransferase</keyword>
<feature type="binding site" evidence="11">
    <location>
        <position position="470"/>
    </location>
    <ligand>
        <name>L-glutamine</name>
        <dbReference type="ChEBI" id="CHEBI:58359"/>
    </ligand>
</feature>
<dbReference type="GO" id="GO:0005829">
    <property type="term" value="C:cytosol"/>
    <property type="evidence" value="ECO:0007669"/>
    <property type="project" value="TreeGrafter"/>
</dbReference>
<dbReference type="FunFam" id="3.40.50.300:FF:000009">
    <property type="entry name" value="CTP synthase"/>
    <property type="match status" value="1"/>
</dbReference>
<feature type="active site" description="Nucleophile; for glutamine hydrolysis" evidence="11">
    <location>
        <position position="389"/>
    </location>
</feature>
<evidence type="ECO:0000256" key="11">
    <source>
        <dbReference type="HAMAP-Rule" id="MF_01227"/>
    </source>
</evidence>
<evidence type="ECO:0000256" key="10">
    <source>
        <dbReference type="ARBA" id="ARBA00047781"/>
    </source>
</evidence>
<dbReference type="InterPro" id="IPR029062">
    <property type="entry name" value="Class_I_gatase-like"/>
</dbReference>
<feature type="binding site" evidence="11">
    <location>
        <begin position="188"/>
        <end position="193"/>
    </location>
    <ligand>
        <name>UTP</name>
        <dbReference type="ChEBI" id="CHEBI:46398"/>
    </ligand>
</feature>
<dbReference type="Gene3D" id="3.40.50.300">
    <property type="entry name" value="P-loop containing nucleotide triphosphate hydrolases"/>
    <property type="match status" value="1"/>
</dbReference>
<keyword evidence="9 11" id="KW-0665">Pyrimidine biosynthesis</keyword>
<dbReference type="OrthoDB" id="9801107at2"/>
<feature type="binding site" evidence="11">
    <location>
        <begin position="148"/>
        <end position="150"/>
    </location>
    <ligand>
        <name>CTP</name>
        <dbReference type="ChEBI" id="CHEBI:37563"/>
        <note>allosteric inhibitor</note>
    </ligand>
</feature>
<comment type="miscellaneous">
    <text evidence="11">CTPSs have evolved a hybrid strategy for distinguishing between UTP and CTP. The overlapping regions of the product feedback inhibitory and substrate sites recognize a common feature in both compounds, the triphosphate moiety. To differentiate isosteric substrate and product pyrimidine rings, an additional pocket far from the expected kinase/ligase catalytic site, specifically recognizes the cytosine and ribose portions of the product inhibitor.</text>
</comment>
<feature type="binding site" evidence="11">
    <location>
        <position position="71"/>
    </location>
    <ligand>
        <name>ATP</name>
        <dbReference type="ChEBI" id="CHEBI:30616"/>
    </ligand>
</feature>
<comment type="activity regulation">
    <text evidence="11">Allosterically activated by GTP, when glutamine is the substrate; GTP has no effect on the reaction when ammonia is the substrate. The allosteric effector GTP functions by stabilizing the protein conformation that binds the tetrahedral intermediate(s) formed during glutamine hydrolysis. Inhibited by the product CTP, via allosteric rather than competitive inhibition.</text>
</comment>
<feature type="domain" description="CTP synthase N-terminal" evidence="14">
    <location>
        <begin position="3"/>
        <end position="267"/>
    </location>
</feature>
<dbReference type="InterPro" id="IPR033828">
    <property type="entry name" value="GATase1_CTP_Synthase"/>
</dbReference>
<feature type="binding site" evidence="11">
    <location>
        <position position="242"/>
    </location>
    <ligand>
        <name>ATP</name>
        <dbReference type="ChEBI" id="CHEBI:30616"/>
    </ligand>
</feature>
<evidence type="ECO:0000256" key="12">
    <source>
        <dbReference type="SAM" id="MobiDB-lite"/>
    </source>
</evidence>
<feature type="binding site" evidence="11">
    <location>
        <position position="413"/>
    </location>
    <ligand>
        <name>L-glutamine</name>
        <dbReference type="ChEBI" id="CHEBI:58359"/>
    </ligand>
</feature>
<keyword evidence="7 11" id="KW-0460">Magnesium</keyword>
<dbReference type="GO" id="GO:0019856">
    <property type="term" value="P:pyrimidine nucleobase biosynthetic process"/>
    <property type="evidence" value="ECO:0007669"/>
    <property type="project" value="TreeGrafter"/>
</dbReference>
<dbReference type="InterPro" id="IPR004468">
    <property type="entry name" value="CTP_synthase"/>
</dbReference>
<dbReference type="NCBIfam" id="TIGR00337">
    <property type="entry name" value="PyrG"/>
    <property type="match status" value="1"/>
</dbReference>
<dbReference type="EC" id="6.3.4.2" evidence="11"/>
<dbReference type="NCBIfam" id="NF003792">
    <property type="entry name" value="PRK05380.1"/>
    <property type="match status" value="1"/>
</dbReference>
<dbReference type="AlphaFoldDB" id="U7QC53"/>
<feature type="region of interest" description="Amidoligase domain" evidence="11">
    <location>
        <begin position="1"/>
        <end position="267"/>
    </location>
</feature>
<feature type="binding site" evidence="11">
    <location>
        <position position="13"/>
    </location>
    <ligand>
        <name>CTP</name>
        <dbReference type="ChEBI" id="CHEBI:37563"/>
        <note>allosteric inhibitor</note>
    </ligand>
</feature>
<sequence length="574" mass="64296">MTKFVFITGGVVSSIGKGIVAASLGRLLKSRDYSVSILKLDPYINVDPGTMSPFQHGEVFVTQDGAETDLDLGHYERFTDTSMSRLNSVTAGSIYQAVINKERRGDYQGGTVQVIPHITHECKERIRRVARDTNPDVVITEVGGTVGDIESLPFLEAIRQFRKDVGRQNVIYVHVTLVPYIASAGEMKTKPTQHSVKELRSIGIQPDMLVCRCDRPLAKGIKEKVSEFCDVEVESVITAQDADSIYEVPLILEREGLAQQTLELLHLESRQPDLRGWQTIVDRLYHRDTDNLGTTPPTIEIAIVGKYIQLSDAYLSVVEALRHGAIEIGVELNIRWVNSEEVQNNSIESDLENIDGIIVPGGFGIRGIDGKIAAIQYARQQNIPFLGLCLGMQCSVIEWARHIAKLERADSAEFDPETPNPVINLLPEQQDVVDLGGTMRLGLYPCRLQRDTLAYQLYQQEVVYERHRHRYEFNNAYRNLFVESGYQISGTSPDGRLVEMVELSSHPFFIAVQFHPEFQSRPNTPHPLFRGLVKAASCRRSLHLNVSTQRQSTEISTSENPQDSNRVQSPAEVS</sequence>
<feature type="binding site" evidence="11">
    <location>
        <begin position="188"/>
        <end position="193"/>
    </location>
    <ligand>
        <name>CTP</name>
        <dbReference type="ChEBI" id="CHEBI:37563"/>
        <note>allosteric inhibitor</note>
    </ligand>
</feature>
<comment type="function">
    <text evidence="11">Catalyzes the ATP-dependent amination of UTP to CTP with either L-glutamine or ammonia as the source of nitrogen. Regulates intracellular CTP levels through interactions with the four ribonucleotide triphosphates.</text>
</comment>
<dbReference type="GO" id="GO:0042802">
    <property type="term" value="F:identical protein binding"/>
    <property type="evidence" value="ECO:0007669"/>
    <property type="project" value="TreeGrafter"/>
</dbReference>